<comment type="caution">
    <text evidence="1">The sequence shown here is derived from an EMBL/GenBank/DDBJ whole genome shotgun (WGS) entry which is preliminary data.</text>
</comment>
<keyword evidence="2" id="KW-1185">Reference proteome</keyword>
<organism evidence="1 2">
    <name type="scientific">Dreissena polymorpha</name>
    <name type="common">Zebra mussel</name>
    <name type="synonym">Mytilus polymorpha</name>
    <dbReference type="NCBI Taxonomy" id="45954"/>
    <lineage>
        <taxon>Eukaryota</taxon>
        <taxon>Metazoa</taxon>
        <taxon>Spiralia</taxon>
        <taxon>Lophotrochozoa</taxon>
        <taxon>Mollusca</taxon>
        <taxon>Bivalvia</taxon>
        <taxon>Autobranchia</taxon>
        <taxon>Heteroconchia</taxon>
        <taxon>Euheterodonta</taxon>
        <taxon>Imparidentia</taxon>
        <taxon>Neoheterodontei</taxon>
        <taxon>Myida</taxon>
        <taxon>Dreissenoidea</taxon>
        <taxon>Dreissenidae</taxon>
        <taxon>Dreissena</taxon>
    </lineage>
</organism>
<dbReference type="Proteomes" id="UP000828390">
    <property type="component" value="Unassembled WGS sequence"/>
</dbReference>
<protein>
    <submittedName>
        <fullName evidence="1">Uncharacterized protein</fullName>
    </submittedName>
</protein>
<gene>
    <name evidence="1" type="ORF">DPMN_100013</name>
</gene>
<reference evidence="1" key="1">
    <citation type="journal article" date="2019" name="bioRxiv">
        <title>The Genome of the Zebra Mussel, Dreissena polymorpha: A Resource for Invasive Species Research.</title>
        <authorList>
            <person name="McCartney M.A."/>
            <person name="Auch B."/>
            <person name="Kono T."/>
            <person name="Mallez S."/>
            <person name="Zhang Y."/>
            <person name="Obille A."/>
            <person name="Becker A."/>
            <person name="Abrahante J.E."/>
            <person name="Garbe J."/>
            <person name="Badalamenti J.P."/>
            <person name="Herman A."/>
            <person name="Mangelson H."/>
            <person name="Liachko I."/>
            <person name="Sullivan S."/>
            <person name="Sone E.D."/>
            <person name="Koren S."/>
            <person name="Silverstein K.A.T."/>
            <person name="Beckman K.B."/>
            <person name="Gohl D.M."/>
        </authorList>
    </citation>
    <scope>NUCLEOTIDE SEQUENCE</scope>
    <source>
        <strain evidence="1">Duluth1</strain>
        <tissue evidence="1">Whole animal</tissue>
    </source>
</reference>
<proteinExistence type="predicted"/>
<dbReference type="EMBL" id="JAIWYP010000003">
    <property type="protein sequence ID" value="KAH3857406.1"/>
    <property type="molecule type" value="Genomic_DNA"/>
</dbReference>
<accession>A0A9D4LG20</accession>
<evidence type="ECO:0000313" key="2">
    <source>
        <dbReference type="Proteomes" id="UP000828390"/>
    </source>
</evidence>
<reference evidence="1" key="2">
    <citation type="submission" date="2020-11" db="EMBL/GenBank/DDBJ databases">
        <authorList>
            <person name="McCartney M.A."/>
            <person name="Auch B."/>
            <person name="Kono T."/>
            <person name="Mallez S."/>
            <person name="Becker A."/>
            <person name="Gohl D.M."/>
            <person name="Silverstein K.A.T."/>
            <person name="Koren S."/>
            <person name="Bechman K.B."/>
            <person name="Herman A."/>
            <person name="Abrahante J.E."/>
            <person name="Garbe J."/>
        </authorList>
    </citation>
    <scope>NUCLEOTIDE SEQUENCE</scope>
    <source>
        <strain evidence="1">Duluth1</strain>
        <tissue evidence="1">Whole animal</tissue>
    </source>
</reference>
<evidence type="ECO:0000313" key="1">
    <source>
        <dbReference type="EMBL" id="KAH3857406.1"/>
    </source>
</evidence>
<sequence length="68" mass="7630">MPAPANPKEISPAPRYLPINCCAPKKVLISSAKVQLQKKTANLQDLTAYRQKRLKLTLRPVWSLSTRS</sequence>
<name>A0A9D4LG20_DREPO</name>
<dbReference type="AlphaFoldDB" id="A0A9D4LG20"/>